<protein>
    <submittedName>
        <fullName evidence="1">Uncharacterized protein</fullName>
    </submittedName>
</protein>
<feature type="non-terminal residue" evidence="1">
    <location>
        <position position="1"/>
    </location>
</feature>
<reference evidence="1" key="1">
    <citation type="submission" date="2018-05" db="EMBL/GenBank/DDBJ databases">
        <authorList>
            <person name="Lanie J.A."/>
            <person name="Ng W.-L."/>
            <person name="Kazmierczak K.M."/>
            <person name="Andrzejewski T.M."/>
            <person name="Davidsen T.M."/>
            <person name="Wayne K.J."/>
            <person name="Tettelin H."/>
            <person name="Glass J.I."/>
            <person name="Rusch D."/>
            <person name="Podicherti R."/>
            <person name="Tsui H.-C.T."/>
            <person name="Winkler M.E."/>
        </authorList>
    </citation>
    <scope>NUCLEOTIDE SEQUENCE</scope>
</reference>
<gene>
    <name evidence="1" type="ORF">METZ01_LOCUS142516</name>
</gene>
<dbReference type="EMBL" id="UINC01021652">
    <property type="protein sequence ID" value="SVA89662.1"/>
    <property type="molecule type" value="Genomic_DNA"/>
</dbReference>
<proteinExistence type="predicted"/>
<organism evidence="1">
    <name type="scientific">marine metagenome</name>
    <dbReference type="NCBI Taxonomy" id="408172"/>
    <lineage>
        <taxon>unclassified sequences</taxon>
        <taxon>metagenomes</taxon>
        <taxon>ecological metagenomes</taxon>
    </lineage>
</organism>
<name>A0A381ZLD5_9ZZZZ</name>
<sequence>GPFKATTPSGEIVHATHHAYFAEQ</sequence>
<dbReference type="AlphaFoldDB" id="A0A381ZLD5"/>
<accession>A0A381ZLD5</accession>
<evidence type="ECO:0000313" key="1">
    <source>
        <dbReference type="EMBL" id="SVA89662.1"/>
    </source>
</evidence>